<accession>A0AA38WCL6</accession>
<dbReference type="InterPro" id="IPR032675">
    <property type="entry name" value="LRR_dom_sf"/>
</dbReference>
<gene>
    <name evidence="1" type="ORF">OSB04_011106</name>
</gene>
<proteinExistence type="predicted"/>
<evidence type="ECO:0000313" key="2">
    <source>
        <dbReference type="Proteomes" id="UP001172457"/>
    </source>
</evidence>
<dbReference type="Gene3D" id="3.80.10.10">
    <property type="entry name" value="Ribonuclease Inhibitor"/>
    <property type="match status" value="1"/>
</dbReference>
<protein>
    <submittedName>
        <fullName evidence="1">Uncharacterized protein</fullName>
    </submittedName>
</protein>
<dbReference type="AlphaFoldDB" id="A0AA38WCL6"/>
<dbReference type="EMBL" id="JARYMX010000003">
    <property type="protein sequence ID" value="KAJ9556492.1"/>
    <property type="molecule type" value="Genomic_DNA"/>
</dbReference>
<reference evidence="1" key="1">
    <citation type="submission" date="2023-03" db="EMBL/GenBank/DDBJ databases">
        <title>Chromosome-scale reference genome and RAD-based genetic map of yellow starthistle (Centaurea solstitialis) reveal putative structural variation and QTLs associated with invader traits.</title>
        <authorList>
            <person name="Reatini B."/>
            <person name="Cang F.A."/>
            <person name="Jiang Q."/>
            <person name="Mckibben M.T.W."/>
            <person name="Barker M.S."/>
            <person name="Rieseberg L.H."/>
            <person name="Dlugosch K.M."/>
        </authorList>
    </citation>
    <scope>NUCLEOTIDE SEQUENCE</scope>
    <source>
        <strain evidence="1">CAN-66</strain>
        <tissue evidence="1">Leaf</tissue>
    </source>
</reference>
<comment type="caution">
    <text evidence="1">The sequence shown here is derived from an EMBL/GenBank/DDBJ whole genome shotgun (WGS) entry which is preliminary data.</text>
</comment>
<name>A0AA38WCL6_9ASTR</name>
<evidence type="ECO:0000313" key="1">
    <source>
        <dbReference type="EMBL" id="KAJ9556492.1"/>
    </source>
</evidence>
<dbReference type="Proteomes" id="UP001172457">
    <property type="component" value="Chromosome 3"/>
</dbReference>
<sequence>MGLQHLTSLQGLNVCKCPKVKDLPESTLDSLLRLFIFRCPNLRCNGTGSYEHRISHLPRVDIRSGDSEDLQWHALLSLF</sequence>
<keyword evidence="2" id="KW-1185">Reference proteome</keyword>
<organism evidence="1 2">
    <name type="scientific">Centaurea solstitialis</name>
    <name type="common">yellow star-thistle</name>
    <dbReference type="NCBI Taxonomy" id="347529"/>
    <lineage>
        <taxon>Eukaryota</taxon>
        <taxon>Viridiplantae</taxon>
        <taxon>Streptophyta</taxon>
        <taxon>Embryophyta</taxon>
        <taxon>Tracheophyta</taxon>
        <taxon>Spermatophyta</taxon>
        <taxon>Magnoliopsida</taxon>
        <taxon>eudicotyledons</taxon>
        <taxon>Gunneridae</taxon>
        <taxon>Pentapetalae</taxon>
        <taxon>asterids</taxon>
        <taxon>campanulids</taxon>
        <taxon>Asterales</taxon>
        <taxon>Asteraceae</taxon>
        <taxon>Carduoideae</taxon>
        <taxon>Cardueae</taxon>
        <taxon>Centaureinae</taxon>
        <taxon>Centaurea</taxon>
    </lineage>
</organism>